<name>A0A117I8H4_MYCCR</name>
<feature type="domain" description="DUF222" evidence="1">
    <location>
        <begin position="14"/>
        <end position="319"/>
    </location>
</feature>
<dbReference type="CDD" id="cd00085">
    <property type="entry name" value="HNHc"/>
    <property type="match status" value="1"/>
</dbReference>
<evidence type="ECO:0000313" key="2">
    <source>
        <dbReference type="EMBL" id="GAS93258.1"/>
    </source>
</evidence>
<evidence type="ECO:0000259" key="1">
    <source>
        <dbReference type="Pfam" id="PF02720"/>
    </source>
</evidence>
<keyword evidence="3" id="KW-1185">Reference proteome</keyword>
<proteinExistence type="predicted"/>
<dbReference type="RefSeq" id="WP_062654595.1">
    <property type="nucleotide sequence ID" value="NZ_BCSY01000009.1"/>
</dbReference>
<dbReference type="STRING" id="228230.RMCC_0224"/>
<sequence>MFESMRHLDTARAALRAERAATARRLIDLGHYARERMVELGNTHEDWVVDDWEMVAVEVAAELGIGRKRASTEMAHGQTLIERLPRLAEVFLAGNVEYGHFTAVVARTALITDPDVLTVLDEQLAAAAPGWCARSRDWVAEQVDWMVLDLDPEAVRVAKQRRLDRHIEIQPADNGLSDVYGSIDAADAAVVDKRLNQIAGTVCGADPRTFAQRRADALRVLSEGGTRLPCLCGSPECPAKDADAPAAGIVIHVVAEQSTIDGTGDTPGLVPGYGTVPPEQVRAMASEARCRPVADAASLTTEPGYRPSAKLADFVRCRDLTCRWPGCDVPAERADIDHTTPWPYGPTHPSNTKLYCRIHHLVKTFCPGWTDTQGPDGSVTVISPAGRIYKTKPDGALFFPAMAMPTADIAPATAPPPKATRGLAMPTRARTRAQAHAYRIAHERALNRCDELPP</sequence>
<dbReference type="InterPro" id="IPR003615">
    <property type="entry name" value="HNH_nuc"/>
</dbReference>
<reference evidence="3" key="1">
    <citation type="journal article" date="2016" name="Genome Announc.">
        <title>Draft Genome Sequences of Five Rapidly Growing Mycobacterium Species, M. thermoresistibile, M. fortuitum subsp. acetamidolyticum, M. canariasense, M. brisbanense, and M. novocastrense.</title>
        <authorList>
            <person name="Katahira K."/>
            <person name="Ogura Y."/>
            <person name="Gotoh Y."/>
            <person name="Hayashi T."/>
        </authorList>
    </citation>
    <scope>NUCLEOTIDE SEQUENCE [LARGE SCALE GENOMIC DNA]</scope>
    <source>
        <strain evidence="3">JCM15298</strain>
    </source>
</reference>
<dbReference type="EMBL" id="BCSY01000009">
    <property type="protein sequence ID" value="GAS93258.1"/>
    <property type="molecule type" value="Genomic_DNA"/>
</dbReference>
<gene>
    <name evidence="2" type="ORF">RMCC_0224</name>
</gene>
<organism evidence="2 3">
    <name type="scientific">Mycolicibacterium canariasense</name>
    <name type="common">Mycobacterium canariasense</name>
    <dbReference type="NCBI Taxonomy" id="228230"/>
    <lineage>
        <taxon>Bacteria</taxon>
        <taxon>Bacillati</taxon>
        <taxon>Actinomycetota</taxon>
        <taxon>Actinomycetes</taxon>
        <taxon>Mycobacteriales</taxon>
        <taxon>Mycobacteriaceae</taxon>
        <taxon>Mycolicibacterium</taxon>
    </lineage>
</organism>
<evidence type="ECO:0000313" key="3">
    <source>
        <dbReference type="Proteomes" id="UP000069443"/>
    </source>
</evidence>
<reference evidence="3" key="2">
    <citation type="submission" date="2016-02" db="EMBL/GenBank/DDBJ databases">
        <title>Draft genome sequence of five rapidly growing Mycobacterium species.</title>
        <authorList>
            <person name="Katahira K."/>
            <person name="Gotou Y."/>
            <person name="Iida K."/>
            <person name="Ogura Y."/>
            <person name="Hayashi T."/>
        </authorList>
    </citation>
    <scope>NUCLEOTIDE SEQUENCE [LARGE SCALE GENOMIC DNA]</scope>
    <source>
        <strain evidence="3">JCM15298</strain>
    </source>
</reference>
<dbReference type="InterPro" id="IPR003870">
    <property type="entry name" value="DUF222"/>
</dbReference>
<protein>
    <recommendedName>
        <fullName evidence="1">DUF222 domain-containing protein</fullName>
    </recommendedName>
</protein>
<accession>A0A117I8H4</accession>
<dbReference type="Proteomes" id="UP000069443">
    <property type="component" value="Unassembled WGS sequence"/>
</dbReference>
<dbReference type="AlphaFoldDB" id="A0A117I8H4"/>
<dbReference type="Pfam" id="PF02720">
    <property type="entry name" value="DUF222"/>
    <property type="match status" value="1"/>
</dbReference>
<comment type="caution">
    <text evidence="2">The sequence shown here is derived from an EMBL/GenBank/DDBJ whole genome shotgun (WGS) entry which is preliminary data.</text>
</comment>